<organism evidence="1 2">
    <name type="scientific">Paraburkholderia lycopersici</name>
    <dbReference type="NCBI Taxonomy" id="416944"/>
    <lineage>
        <taxon>Bacteria</taxon>
        <taxon>Pseudomonadati</taxon>
        <taxon>Pseudomonadota</taxon>
        <taxon>Betaproteobacteria</taxon>
        <taxon>Burkholderiales</taxon>
        <taxon>Burkholderiaceae</taxon>
        <taxon>Paraburkholderia</taxon>
    </lineage>
</organism>
<dbReference type="STRING" id="416944.SAMN05421548_112100"/>
<gene>
    <name evidence="1" type="ORF">SAMN05421548_112100</name>
</gene>
<name>A0A1G6QSY0_9BURK</name>
<proteinExistence type="predicted"/>
<dbReference type="AlphaFoldDB" id="A0A1G6QSY0"/>
<keyword evidence="2" id="KW-1185">Reference proteome</keyword>
<evidence type="ECO:0000313" key="2">
    <source>
        <dbReference type="Proteomes" id="UP000198908"/>
    </source>
</evidence>
<accession>A0A1G6QSY0</accession>
<sequence>MTTAGIRLTTFARPPVKHLARCQVRPGVNGLSGALLARNPNSTNTANGAGASNPFRLDRTQANTVDEDHASTTEQRAYDTGAADLFRSTRVRATLDHGKAGGITEMLDFGRRNQDLAERKLFLDSSTARR</sequence>
<evidence type="ECO:0000313" key="1">
    <source>
        <dbReference type="EMBL" id="SDC95509.1"/>
    </source>
</evidence>
<dbReference type="EMBL" id="FMYQ01000012">
    <property type="protein sequence ID" value="SDC95509.1"/>
    <property type="molecule type" value="Genomic_DNA"/>
</dbReference>
<reference evidence="2" key="1">
    <citation type="submission" date="2016-09" db="EMBL/GenBank/DDBJ databases">
        <authorList>
            <person name="Varghese N."/>
            <person name="Submissions S."/>
        </authorList>
    </citation>
    <scope>NUCLEOTIDE SEQUENCE [LARGE SCALE GENOMIC DNA]</scope>
    <source>
        <strain evidence="2">TNe-862</strain>
    </source>
</reference>
<dbReference type="Proteomes" id="UP000198908">
    <property type="component" value="Unassembled WGS sequence"/>
</dbReference>
<protein>
    <submittedName>
        <fullName evidence="1">Uncharacterized protein</fullName>
    </submittedName>
</protein>